<organism evidence="1 2">
    <name type="scientific">Avena sativa</name>
    <name type="common">Oat</name>
    <dbReference type="NCBI Taxonomy" id="4498"/>
    <lineage>
        <taxon>Eukaryota</taxon>
        <taxon>Viridiplantae</taxon>
        <taxon>Streptophyta</taxon>
        <taxon>Embryophyta</taxon>
        <taxon>Tracheophyta</taxon>
        <taxon>Spermatophyta</taxon>
        <taxon>Magnoliopsida</taxon>
        <taxon>Liliopsida</taxon>
        <taxon>Poales</taxon>
        <taxon>Poaceae</taxon>
        <taxon>BOP clade</taxon>
        <taxon>Pooideae</taxon>
        <taxon>Poodae</taxon>
        <taxon>Poeae</taxon>
        <taxon>Poeae Chloroplast Group 1 (Aveneae type)</taxon>
        <taxon>Aveninae</taxon>
        <taxon>Avena</taxon>
    </lineage>
</organism>
<protein>
    <submittedName>
        <fullName evidence="1">Uncharacterized protein</fullName>
    </submittedName>
</protein>
<keyword evidence="2" id="KW-1185">Reference proteome</keyword>
<evidence type="ECO:0000313" key="1">
    <source>
        <dbReference type="EnsemblPlants" id="AVESA.00010b.r2.3CG0474040.1.CDS.1"/>
    </source>
</evidence>
<name>A0ACD5VLX3_AVESA</name>
<evidence type="ECO:0000313" key="2">
    <source>
        <dbReference type="Proteomes" id="UP001732700"/>
    </source>
</evidence>
<accession>A0ACD5VLX3</accession>
<sequence>MEETAPRRNNLLLLFLHLDVTPTGGIGGQVARSSRRSSNPVRFVSGDRRSTLSRVAVTSAATVLFDVLQLCVWKMAGGGVSLLRLCWMKMMVSGSGDHGEDPRPTCHKVSGSSLATTRFIGSKSIIVCDGALPDLGMAIDLLFFWRYHGGGGGRWTTVRRGMSFSKGRIVILPAEFFVQNCLTGMFVLGVDHICNLWIV</sequence>
<reference evidence="1" key="1">
    <citation type="submission" date="2021-05" db="EMBL/GenBank/DDBJ databases">
        <authorList>
            <person name="Scholz U."/>
            <person name="Mascher M."/>
            <person name="Fiebig A."/>
        </authorList>
    </citation>
    <scope>NUCLEOTIDE SEQUENCE [LARGE SCALE GENOMIC DNA]</scope>
</reference>
<reference evidence="1" key="2">
    <citation type="submission" date="2025-09" db="UniProtKB">
        <authorList>
            <consortium name="EnsemblPlants"/>
        </authorList>
    </citation>
    <scope>IDENTIFICATION</scope>
</reference>
<proteinExistence type="predicted"/>
<dbReference type="EnsemblPlants" id="AVESA.00010b.r2.3CG0474040.1">
    <property type="protein sequence ID" value="AVESA.00010b.r2.3CG0474040.1.CDS.1"/>
    <property type="gene ID" value="AVESA.00010b.r2.3CG0474040"/>
</dbReference>
<dbReference type="Proteomes" id="UP001732700">
    <property type="component" value="Chromosome 3C"/>
</dbReference>